<keyword evidence="3" id="KW-1185">Reference proteome</keyword>
<name>E4XVF1_OIKDI</name>
<dbReference type="OrthoDB" id="45365at2759"/>
<keyword evidence="1" id="KW-0732">Signal</keyword>
<organism evidence="2 3">
    <name type="scientific">Oikopleura dioica</name>
    <name type="common">Tunicate</name>
    <dbReference type="NCBI Taxonomy" id="34765"/>
    <lineage>
        <taxon>Eukaryota</taxon>
        <taxon>Metazoa</taxon>
        <taxon>Chordata</taxon>
        <taxon>Tunicata</taxon>
        <taxon>Appendicularia</taxon>
        <taxon>Copelata</taxon>
        <taxon>Oikopleuridae</taxon>
        <taxon>Oikopleura</taxon>
    </lineage>
</organism>
<dbReference type="InterPro" id="IPR011043">
    <property type="entry name" value="Gal_Oxase/kelch_b-propeller"/>
</dbReference>
<dbReference type="EMBL" id="FN653210">
    <property type="protein sequence ID" value="CBY13669.1"/>
    <property type="molecule type" value="Genomic_DNA"/>
</dbReference>
<protein>
    <submittedName>
        <fullName evidence="2">Uncharacterized protein</fullName>
    </submittedName>
</protein>
<dbReference type="InterPro" id="IPR015915">
    <property type="entry name" value="Kelch-typ_b-propeller"/>
</dbReference>
<dbReference type="InParanoid" id="E4XVF1"/>
<evidence type="ECO:0000313" key="2">
    <source>
        <dbReference type="EMBL" id="CBY13669.1"/>
    </source>
</evidence>
<dbReference type="AlphaFoldDB" id="E4XVF1"/>
<feature type="signal peptide" evidence="1">
    <location>
        <begin position="1"/>
        <end position="16"/>
    </location>
</feature>
<dbReference type="SUPFAM" id="SSF50965">
    <property type="entry name" value="Galactose oxidase, central domain"/>
    <property type="match status" value="1"/>
</dbReference>
<evidence type="ECO:0000313" key="3">
    <source>
        <dbReference type="Proteomes" id="UP000001307"/>
    </source>
</evidence>
<feature type="chain" id="PRO_5003193366" evidence="1">
    <location>
        <begin position="17"/>
        <end position="396"/>
    </location>
</feature>
<reference evidence="2 3" key="1">
    <citation type="journal article" date="2010" name="Science">
        <title>Plasticity of animal genome architecture unmasked by rapid evolution of a pelagic tunicate.</title>
        <authorList>
            <person name="Denoeud F."/>
            <person name="Henriet S."/>
            <person name="Mungpakdee S."/>
            <person name="Aury J.M."/>
            <person name="Da Silva C."/>
            <person name="Brinkmann H."/>
            <person name="Mikhaleva J."/>
            <person name="Olsen L.C."/>
            <person name="Jubin C."/>
            <person name="Canestro C."/>
            <person name="Bouquet J.M."/>
            <person name="Danks G."/>
            <person name="Poulain J."/>
            <person name="Campsteijn C."/>
            <person name="Adamski M."/>
            <person name="Cross I."/>
            <person name="Yadetie F."/>
            <person name="Muffato M."/>
            <person name="Louis A."/>
            <person name="Butcher S."/>
            <person name="Tsagkogeorga G."/>
            <person name="Konrad A."/>
            <person name="Singh S."/>
            <person name="Jensen M.F."/>
            <person name="Cong E.H."/>
            <person name="Eikeseth-Otteraa H."/>
            <person name="Noel B."/>
            <person name="Anthouard V."/>
            <person name="Porcel B.M."/>
            <person name="Kachouri-Lafond R."/>
            <person name="Nishino A."/>
            <person name="Ugolini M."/>
            <person name="Chourrout P."/>
            <person name="Nishida H."/>
            <person name="Aasland R."/>
            <person name="Huzurbazar S."/>
            <person name="Westhof E."/>
            <person name="Delsuc F."/>
            <person name="Lehrach H."/>
            <person name="Reinhardt R."/>
            <person name="Weissenbach J."/>
            <person name="Roy S.W."/>
            <person name="Artiguenave F."/>
            <person name="Postlethwait J.H."/>
            <person name="Manak J.R."/>
            <person name="Thompson E.M."/>
            <person name="Jaillon O."/>
            <person name="Du Pasquier L."/>
            <person name="Boudinot P."/>
            <person name="Liberles D.A."/>
            <person name="Volff J.N."/>
            <person name="Philippe H."/>
            <person name="Lenhard B."/>
            <person name="Roest Crollius H."/>
            <person name="Wincker P."/>
            <person name="Chourrout D."/>
        </authorList>
    </citation>
    <scope>NUCLEOTIDE SEQUENCE [LARGE SCALE GENOMIC DNA]</scope>
</reference>
<sequence length="396" mass="43958">MLHFLAVFFLQAYAIQQRLDLPCEDQELSDQCSKECRNDYISCFANCESSYCNSECLEVFQDCDASCPCGLSCPGGCANCDHELCQARCHDAHENNDEYRLCFYDALFQHNMCLKECPASAACHELCFDIYSDKMATCPCMETETTSTSVPTTTEIVTTSNAVSTTGATSTTSSSSPITPIARLDDCTLNELTVRLNKDREYGHAALSIDNGEKALICFGESGEKTCEIFDGSTTVSTFASNWTHKYGGLGLYKNQPASVGCFSEEHQKAETLSASGWTSLPDHPKRISSHSLVGLENQSMLLIGGQDWGNGGLQSRIWQLKDENWNQFCELLQADYEGSASYIGRSIYYFGYKSKAIERLDFNEAEDLQNVEQIGNQPSNFYLPVLFQTVSNYCI</sequence>
<proteinExistence type="predicted"/>
<accession>E4XVF1</accession>
<gene>
    <name evidence="2" type="ORF">GSOID_T00005481001</name>
</gene>
<dbReference type="Proteomes" id="UP000001307">
    <property type="component" value="Unassembled WGS sequence"/>
</dbReference>
<evidence type="ECO:0000256" key="1">
    <source>
        <dbReference type="SAM" id="SignalP"/>
    </source>
</evidence>
<dbReference type="Gene3D" id="2.120.10.80">
    <property type="entry name" value="Kelch-type beta propeller"/>
    <property type="match status" value="1"/>
</dbReference>